<accession>D1PJ59</accession>
<dbReference type="InterPro" id="IPR010998">
    <property type="entry name" value="Integrase_recombinase_N"/>
</dbReference>
<evidence type="ECO:0000313" key="5">
    <source>
        <dbReference type="EMBL" id="EFB77219.1"/>
    </source>
</evidence>
<dbReference type="InterPro" id="IPR002104">
    <property type="entry name" value="Integrase_catalytic"/>
</dbReference>
<protein>
    <submittedName>
        <fullName evidence="5">Site-specific recombinase, phage integrase family</fullName>
    </submittedName>
</protein>
<dbReference type="PANTHER" id="PTHR30349:SF41">
    <property type="entry name" value="INTEGRASE_RECOMBINASE PROTEIN MJ0367-RELATED"/>
    <property type="match status" value="1"/>
</dbReference>
<dbReference type="Gene3D" id="1.10.443.10">
    <property type="entry name" value="Intergrase catalytic core"/>
    <property type="match status" value="1"/>
</dbReference>
<dbReference type="Proteomes" id="UP000003438">
    <property type="component" value="Unassembled WGS sequence"/>
</dbReference>
<dbReference type="GO" id="GO:0015074">
    <property type="term" value="P:DNA integration"/>
    <property type="evidence" value="ECO:0007669"/>
    <property type="project" value="InterPro"/>
</dbReference>
<comment type="caution">
    <text evidence="5">The sequence shown here is derived from an EMBL/GenBank/DDBJ whole genome shotgun (WGS) entry which is preliminary data.</text>
</comment>
<evidence type="ECO:0000256" key="2">
    <source>
        <dbReference type="ARBA" id="ARBA00023125"/>
    </source>
</evidence>
<dbReference type="SUPFAM" id="SSF56349">
    <property type="entry name" value="DNA breaking-rejoining enzymes"/>
    <property type="match status" value="1"/>
</dbReference>
<gene>
    <name evidence="5" type="ORF">SUBVAR_04379</name>
</gene>
<keyword evidence="2" id="KW-0238">DNA-binding</keyword>
<dbReference type="Gene3D" id="1.10.150.130">
    <property type="match status" value="1"/>
</dbReference>
<keyword evidence="3" id="KW-0233">DNA recombination</keyword>
<dbReference type="GO" id="GO:0006310">
    <property type="term" value="P:DNA recombination"/>
    <property type="evidence" value="ECO:0007669"/>
    <property type="project" value="UniProtKB-KW"/>
</dbReference>
<evidence type="ECO:0000256" key="1">
    <source>
        <dbReference type="ARBA" id="ARBA00008857"/>
    </source>
</evidence>
<sequence>MLIRGFPLYHKICLSEREFDKNMKLPNGYGSVVKMSGKRRKPYMVRKTIGWHLDKGKGRQIQDFIIIGYAETRAEGLKMLAEYNQNPYDVDTAKVTFAEVYERWSKSKYPTISHSNVKGYEASYKVCGFLYDKAFREIKLCDLQLVIETCGKNYPTLKKLKGLFNQMYAYAMKNDICNKDYSQFVDLAGYRDKNPNRRDRNIFTKEELATLWAHKANPYCQILLMLNYNACRISEFLDLKKENVHLEKQYFDVVESKTENGIRKVPIADKMLPFYKGWMERSPCEYLLCTTDGKHLDYFNYCDTYWDPLMEEYGMKHKPHDTRHTCISMMADAGVNPTIQKKIAGHSGAMSLTERVYTHLDIQTLIDGINMICKP</sequence>
<evidence type="ECO:0000256" key="3">
    <source>
        <dbReference type="ARBA" id="ARBA00023172"/>
    </source>
</evidence>
<organism evidence="5 6">
    <name type="scientific">Subdoligranulum variabile DSM 15176</name>
    <dbReference type="NCBI Taxonomy" id="411471"/>
    <lineage>
        <taxon>Bacteria</taxon>
        <taxon>Bacillati</taxon>
        <taxon>Bacillota</taxon>
        <taxon>Clostridia</taxon>
        <taxon>Eubacteriales</taxon>
        <taxon>Oscillospiraceae</taxon>
        <taxon>Subdoligranulum</taxon>
    </lineage>
</organism>
<keyword evidence="6" id="KW-1185">Reference proteome</keyword>
<dbReference type="EMBL" id="ACBY02000013">
    <property type="protein sequence ID" value="EFB77219.1"/>
    <property type="molecule type" value="Genomic_DNA"/>
</dbReference>
<dbReference type="PROSITE" id="PS51898">
    <property type="entry name" value="TYR_RECOMBINASE"/>
    <property type="match status" value="1"/>
</dbReference>
<dbReference type="Pfam" id="PF00589">
    <property type="entry name" value="Phage_integrase"/>
    <property type="match status" value="1"/>
</dbReference>
<evidence type="ECO:0000259" key="4">
    <source>
        <dbReference type="PROSITE" id="PS51898"/>
    </source>
</evidence>
<evidence type="ECO:0000313" key="6">
    <source>
        <dbReference type="Proteomes" id="UP000003438"/>
    </source>
</evidence>
<dbReference type="InterPro" id="IPR011010">
    <property type="entry name" value="DNA_brk_join_enz"/>
</dbReference>
<dbReference type="STRING" id="411471.SUBVAR_04379"/>
<dbReference type="HOGENOM" id="CLU_027562_1_1_9"/>
<dbReference type="InterPro" id="IPR013762">
    <property type="entry name" value="Integrase-like_cat_sf"/>
</dbReference>
<dbReference type="AlphaFoldDB" id="D1PJ59"/>
<name>D1PJ59_9FIRM</name>
<reference evidence="5" key="1">
    <citation type="submission" date="2009-12" db="EMBL/GenBank/DDBJ databases">
        <authorList>
            <person name="Weinstock G."/>
            <person name="Sodergren E."/>
            <person name="Clifton S."/>
            <person name="Fulton L."/>
            <person name="Fulton B."/>
            <person name="Courtney L."/>
            <person name="Fronick C."/>
            <person name="Harrison M."/>
            <person name="Strong C."/>
            <person name="Farmer C."/>
            <person name="Delahaunty K."/>
            <person name="Markovic C."/>
            <person name="Hall O."/>
            <person name="Minx P."/>
            <person name="Tomlinson C."/>
            <person name="Mitreva M."/>
            <person name="Nelson J."/>
            <person name="Hou S."/>
            <person name="Wollam A."/>
            <person name="Pepin K.H."/>
            <person name="Johnson M."/>
            <person name="Bhonagiri V."/>
            <person name="Nash W.E."/>
            <person name="Warren W."/>
            <person name="Chinwalla A."/>
            <person name="Mardis E.R."/>
            <person name="Wilson R.K."/>
        </authorList>
    </citation>
    <scope>NUCLEOTIDE SEQUENCE [LARGE SCALE GENOMIC DNA]</scope>
    <source>
        <strain evidence="5">DSM 15176</strain>
    </source>
</reference>
<dbReference type="GO" id="GO:0003677">
    <property type="term" value="F:DNA binding"/>
    <property type="evidence" value="ECO:0007669"/>
    <property type="project" value="UniProtKB-KW"/>
</dbReference>
<proteinExistence type="inferred from homology"/>
<comment type="similarity">
    <text evidence="1">Belongs to the 'phage' integrase family.</text>
</comment>
<dbReference type="eggNOG" id="COG0582">
    <property type="taxonomic scope" value="Bacteria"/>
</dbReference>
<dbReference type="InterPro" id="IPR050090">
    <property type="entry name" value="Tyrosine_recombinase_XerCD"/>
</dbReference>
<feature type="domain" description="Tyr recombinase" evidence="4">
    <location>
        <begin position="198"/>
        <end position="370"/>
    </location>
</feature>
<dbReference type="PANTHER" id="PTHR30349">
    <property type="entry name" value="PHAGE INTEGRASE-RELATED"/>
    <property type="match status" value="1"/>
</dbReference>